<gene>
    <name evidence="3" type="ORF">CLPU_22c00020</name>
</gene>
<evidence type="ECO:0008006" key="5">
    <source>
        <dbReference type="Google" id="ProtNLM"/>
    </source>
</evidence>
<protein>
    <recommendedName>
        <fullName evidence="5">KilA-N DNA-binding domain-containing protein</fullName>
    </recommendedName>
</protein>
<name>A0A0L0W796_GOTPU</name>
<dbReference type="OrthoDB" id="9812611at2"/>
<dbReference type="Pfam" id="PF10543">
    <property type="entry name" value="ORF6N"/>
    <property type="match status" value="1"/>
</dbReference>
<feature type="domain" description="KilA-N DNA-binding" evidence="1">
    <location>
        <begin position="5"/>
        <end position="89"/>
    </location>
</feature>
<dbReference type="AlphaFoldDB" id="A0A0L0W796"/>
<reference evidence="4" key="1">
    <citation type="submission" date="2015-07" db="EMBL/GenBank/DDBJ databases">
        <title>Draft genome sequence of the purine-degrading Gottschalkia purinilyticum DSM 1384 (formerly Clostridium purinilyticum).</title>
        <authorList>
            <person name="Poehlein A."/>
            <person name="Schiel-Bengelsdorf B."/>
            <person name="Bengelsdorf F.R."/>
            <person name="Daniel R."/>
            <person name="Duerre P."/>
        </authorList>
    </citation>
    <scope>NUCLEOTIDE SEQUENCE [LARGE SCALE GENOMIC DNA]</scope>
    <source>
        <strain evidence="4">DSM 1384</strain>
    </source>
</reference>
<evidence type="ECO:0000259" key="1">
    <source>
        <dbReference type="Pfam" id="PF10543"/>
    </source>
</evidence>
<feature type="domain" description="ORF6C" evidence="2">
    <location>
        <begin position="125"/>
        <end position="231"/>
    </location>
</feature>
<sequence length="241" mass="28958">MYNLKVIENKGERVLTTEQLAQVYGVEEVRIRQGFSRNQERFEEGKHYYRLIGEELKEFKAKYLKDTNLKFVSELLLWTERGANRHCKILDTDKAWEQFDNLEETYFKVKEQIQVPNLSIEDMFIQQLKEQKLLKNRVGTIEYKLDSLEISPFQRKQLMNLRNKRVIELLGGKKSEAYKDSSFRSKVYADLSRQFNRYFDIPGYEWTPKNRFEEAQRLIRGYNLSMELNLELDNINRQIAM</sequence>
<dbReference type="PATRIC" id="fig|1503.3.peg.1345"/>
<proteinExistence type="predicted"/>
<evidence type="ECO:0000313" key="3">
    <source>
        <dbReference type="EMBL" id="KNF07150.1"/>
    </source>
</evidence>
<dbReference type="InterPro" id="IPR018878">
    <property type="entry name" value="ORF6C_dom"/>
</dbReference>
<dbReference type="EMBL" id="LGSS01000022">
    <property type="protein sequence ID" value="KNF07150.1"/>
    <property type="molecule type" value="Genomic_DNA"/>
</dbReference>
<evidence type="ECO:0000313" key="4">
    <source>
        <dbReference type="Proteomes" id="UP000037267"/>
    </source>
</evidence>
<accession>A0A0L0W796</accession>
<evidence type="ECO:0000259" key="2">
    <source>
        <dbReference type="Pfam" id="PF10552"/>
    </source>
</evidence>
<keyword evidence="4" id="KW-1185">Reference proteome</keyword>
<organism evidence="3 4">
    <name type="scientific">Gottschalkia purinilytica</name>
    <name type="common">Clostridium purinilyticum</name>
    <dbReference type="NCBI Taxonomy" id="1503"/>
    <lineage>
        <taxon>Bacteria</taxon>
        <taxon>Bacillati</taxon>
        <taxon>Bacillota</taxon>
        <taxon>Tissierellia</taxon>
        <taxon>Tissierellales</taxon>
        <taxon>Gottschalkiaceae</taxon>
        <taxon>Gottschalkia</taxon>
    </lineage>
</organism>
<dbReference type="RefSeq" id="WP_082154264.1">
    <property type="nucleotide sequence ID" value="NZ_LGSS01000022.1"/>
</dbReference>
<dbReference type="Pfam" id="PF10552">
    <property type="entry name" value="ORF6C"/>
    <property type="match status" value="1"/>
</dbReference>
<dbReference type="InterPro" id="IPR018873">
    <property type="entry name" value="KilA-N_DNA-bd_domain"/>
</dbReference>
<dbReference type="STRING" id="1503.CLPU_22c00020"/>
<dbReference type="Proteomes" id="UP000037267">
    <property type="component" value="Unassembled WGS sequence"/>
</dbReference>
<comment type="caution">
    <text evidence="3">The sequence shown here is derived from an EMBL/GenBank/DDBJ whole genome shotgun (WGS) entry which is preliminary data.</text>
</comment>